<dbReference type="AlphaFoldDB" id="A0A9W9SKB0"/>
<accession>A0A9W9SKB0</accession>
<dbReference type="RefSeq" id="XP_056557603.1">
    <property type="nucleotide sequence ID" value="XM_056695391.1"/>
</dbReference>
<comment type="caution">
    <text evidence="1">The sequence shown here is derived from an EMBL/GenBank/DDBJ whole genome shotgun (WGS) entry which is preliminary data.</text>
</comment>
<gene>
    <name evidence="1" type="ORF">N7496_002460</name>
</gene>
<dbReference type="Proteomes" id="UP001147782">
    <property type="component" value="Unassembled WGS sequence"/>
</dbReference>
<proteinExistence type="predicted"/>
<evidence type="ECO:0000313" key="1">
    <source>
        <dbReference type="EMBL" id="KAJ5380032.1"/>
    </source>
</evidence>
<dbReference type="EMBL" id="JAPZBS010000002">
    <property type="protein sequence ID" value="KAJ5380032.1"/>
    <property type="molecule type" value="Genomic_DNA"/>
</dbReference>
<dbReference type="GeneID" id="81434568"/>
<sequence>MVAGSVADALQSAERSWSIRPRISRVWILSSEPPHPPSAFRSDARESWDSTGHLQKLTALLNGIA</sequence>
<protein>
    <submittedName>
        <fullName evidence="1">Uncharacterized protein</fullName>
    </submittedName>
</protein>
<keyword evidence="2" id="KW-1185">Reference proteome</keyword>
<reference evidence="1" key="2">
    <citation type="journal article" date="2023" name="IMA Fungus">
        <title>Comparative genomic study of the Penicillium genus elucidates a diverse pangenome and 15 lateral gene transfer events.</title>
        <authorList>
            <person name="Petersen C."/>
            <person name="Sorensen T."/>
            <person name="Nielsen M.R."/>
            <person name="Sondergaard T.E."/>
            <person name="Sorensen J.L."/>
            <person name="Fitzpatrick D.A."/>
            <person name="Frisvad J.C."/>
            <person name="Nielsen K.L."/>
        </authorList>
    </citation>
    <scope>NUCLEOTIDE SEQUENCE</scope>
    <source>
        <strain evidence="1">IBT 29864</strain>
    </source>
</reference>
<reference evidence="1" key="1">
    <citation type="submission" date="2022-11" db="EMBL/GenBank/DDBJ databases">
        <authorList>
            <person name="Petersen C."/>
        </authorList>
    </citation>
    <scope>NUCLEOTIDE SEQUENCE</scope>
    <source>
        <strain evidence="1">IBT 29864</strain>
    </source>
</reference>
<evidence type="ECO:0000313" key="2">
    <source>
        <dbReference type="Proteomes" id="UP001147782"/>
    </source>
</evidence>
<name>A0A9W9SKB0_9EURO</name>
<organism evidence="1 2">
    <name type="scientific">Penicillium cataractarum</name>
    <dbReference type="NCBI Taxonomy" id="2100454"/>
    <lineage>
        <taxon>Eukaryota</taxon>
        <taxon>Fungi</taxon>
        <taxon>Dikarya</taxon>
        <taxon>Ascomycota</taxon>
        <taxon>Pezizomycotina</taxon>
        <taxon>Eurotiomycetes</taxon>
        <taxon>Eurotiomycetidae</taxon>
        <taxon>Eurotiales</taxon>
        <taxon>Aspergillaceae</taxon>
        <taxon>Penicillium</taxon>
    </lineage>
</organism>